<dbReference type="Gene3D" id="1.10.10.10">
    <property type="entry name" value="Winged helix-like DNA-binding domain superfamily/Winged helix DNA-binding domain"/>
    <property type="match status" value="1"/>
</dbReference>
<dbReference type="InterPro" id="IPR036390">
    <property type="entry name" value="WH_DNA-bd_sf"/>
</dbReference>
<dbReference type="SMART" id="SM00345">
    <property type="entry name" value="HTH_GNTR"/>
    <property type="match status" value="1"/>
</dbReference>
<dbReference type="SUPFAM" id="SSF48008">
    <property type="entry name" value="GntR ligand-binding domain-like"/>
    <property type="match status" value="1"/>
</dbReference>
<dbReference type="InterPro" id="IPR011711">
    <property type="entry name" value="GntR_C"/>
</dbReference>
<dbReference type="Proteomes" id="UP000604475">
    <property type="component" value="Unassembled WGS sequence"/>
</dbReference>
<evidence type="ECO:0000259" key="5">
    <source>
        <dbReference type="PROSITE" id="PS50949"/>
    </source>
</evidence>
<dbReference type="InterPro" id="IPR036388">
    <property type="entry name" value="WH-like_DNA-bd_sf"/>
</dbReference>
<dbReference type="AlphaFoldDB" id="A0A937UQ79"/>
<dbReference type="PANTHER" id="PTHR43537">
    <property type="entry name" value="TRANSCRIPTIONAL REGULATOR, GNTR FAMILY"/>
    <property type="match status" value="1"/>
</dbReference>
<keyword evidence="7" id="KW-1185">Reference proteome</keyword>
<dbReference type="EMBL" id="JAEACQ010000165">
    <property type="protein sequence ID" value="MBL7627990.1"/>
    <property type="molecule type" value="Genomic_DNA"/>
</dbReference>
<dbReference type="Pfam" id="PF07729">
    <property type="entry name" value="FCD"/>
    <property type="match status" value="1"/>
</dbReference>
<evidence type="ECO:0000256" key="2">
    <source>
        <dbReference type="ARBA" id="ARBA00023125"/>
    </source>
</evidence>
<gene>
    <name evidence="6" type="ORF">I7412_12560</name>
</gene>
<evidence type="ECO:0000256" key="1">
    <source>
        <dbReference type="ARBA" id="ARBA00023015"/>
    </source>
</evidence>
<organism evidence="6 7">
    <name type="scientific">Frankia nepalensis</name>
    <dbReference type="NCBI Taxonomy" id="1836974"/>
    <lineage>
        <taxon>Bacteria</taxon>
        <taxon>Bacillati</taxon>
        <taxon>Actinomycetota</taxon>
        <taxon>Actinomycetes</taxon>
        <taxon>Frankiales</taxon>
        <taxon>Frankiaceae</taxon>
        <taxon>Frankia</taxon>
    </lineage>
</organism>
<accession>A0A937UQ79</accession>
<comment type="caution">
    <text evidence="6">The sequence shown here is derived from an EMBL/GenBank/DDBJ whole genome shotgun (WGS) entry which is preliminary data.</text>
</comment>
<dbReference type="GO" id="GO:0003700">
    <property type="term" value="F:DNA-binding transcription factor activity"/>
    <property type="evidence" value="ECO:0007669"/>
    <property type="project" value="InterPro"/>
</dbReference>
<dbReference type="InterPro" id="IPR000524">
    <property type="entry name" value="Tscrpt_reg_HTH_GntR"/>
</dbReference>
<protein>
    <submittedName>
        <fullName evidence="6">GntR family transcriptional regulator</fullName>
    </submittedName>
</protein>
<keyword evidence="1" id="KW-0805">Transcription regulation</keyword>
<dbReference type="GO" id="GO:0003677">
    <property type="term" value="F:DNA binding"/>
    <property type="evidence" value="ECO:0007669"/>
    <property type="project" value="UniProtKB-KW"/>
</dbReference>
<dbReference type="PROSITE" id="PS50949">
    <property type="entry name" value="HTH_GNTR"/>
    <property type="match status" value="1"/>
</dbReference>
<evidence type="ECO:0000256" key="4">
    <source>
        <dbReference type="SAM" id="MobiDB-lite"/>
    </source>
</evidence>
<dbReference type="PANTHER" id="PTHR43537:SF24">
    <property type="entry name" value="GLUCONATE OPERON TRANSCRIPTIONAL REPRESSOR"/>
    <property type="match status" value="1"/>
</dbReference>
<dbReference type="Pfam" id="PF00392">
    <property type="entry name" value="GntR"/>
    <property type="match status" value="1"/>
</dbReference>
<proteinExistence type="predicted"/>
<keyword evidence="3" id="KW-0804">Transcription</keyword>
<evidence type="ECO:0000256" key="3">
    <source>
        <dbReference type="ARBA" id="ARBA00023163"/>
    </source>
</evidence>
<sequence length="251" mass="26663">MGERAPAGETPAPAGDAEGGGPRRLRLGATARDRVADVLRDEIMTGRFGPGKRIDLDETAAWLGTSRTPVREACLTLQFEGLVQVAPRSGVTVVGLRQRDVEDNFALAAQLAGSAAAWAAERISEPDLAEVRRLADGVRVAVESGGDLKTANFLFHRAINRASDSVRLIALIRQTGRIIPWSFFDMVPEQVGCALREHDDIVDALSARNAARARRVSEEHVVSAGRLLVARMFGPQPVDGAGPTPGTSAAG</sequence>
<name>A0A937UQ79_9ACTN</name>
<dbReference type="SUPFAM" id="SSF46785">
    <property type="entry name" value="Winged helix' DNA-binding domain"/>
    <property type="match status" value="1"/>
</dbReference>
<dbReference type="SMART" id="SM00895">
    <property type="entry name" value="FCD"/>
    <property type="match status" value="1"/>
</dbReference>
<evidence type="ECO:0000313" key="6">
    <source>
        <dbReference type="EMBL" id="MBL7627990.1"/>
    </source>
</evidence>
<feature type="domain" description="HTH gntR-type" evidence="5">
    <location>
        <begin position="29"/>
        <end position="96"/>
    </location>
</feature>
<keyword evidence="2" id="KW-0238">DNA-binding</keyword>
<feature type="compositionally biased region" description="Low complexity" evidence="4">
    <location>
        <begin position="1"/>
        <end position="16"/>
    </location>
</feature>
<dbReference type="Gene3D" id="1.20.120.530">
    <property type="entry name" value="GntR ligand-binding domain-like"/>
    <property type="match status" value="1"/>
</dbReference>
<dbReference type="InterPro" id="IPR008920">
    <property type="entry name" value="TF_FadR/GntR_C"/>
</dbReference>
<feature type="region of interest" description="Disordered" evidence="4">
    <location>
        <begin position="1"/>
        <end position="24"/>
    </location>
</feature>
<reference evidence="6" key="1">
    <citation type="submission" date="2020-12" db="EMBL/GenBank/DDBJ databases">
        <title>Genomic characterization of non-nitrogen-fixing Frankia strains.</title>
        <authorList>
            <person name="Carlos-Shanley C."/>
            <person name="Guerra T."/>
            <person name="Hahn D."/>
        </authorList>
    </citation>
    <scope>NUCLEOTIDE SEQUENCE</scope>
    <source>
        <strain evidence="6">CN6</strain>
    </source>
</reference>
<evidence type="ECO:0000313" key="7">
    <source>
        <dbReference type="Proteomes" id="UP000604475"/>
    </source>
</evidence>